<dbReference type="AlphaFoldDB" id="A0A152A9A8"/>
<evidence type="ECO:0000313" key="4">
    <source>
        <dbReference type="EMBL" id="KYR02806.1"/>
    </source>
</evidence>
<dbReference type="STRING" id="361077.A0A152A9A8"/>
<dbReference type="EMBL" id="LODT01000001">
    <property type="protein sequence ID" value="KYR02806.1"/>
    <property type="molecule type" value="Genomic_DNA"/>
</dbReference>
<feature type="compositionally biased region" description="Low complexity" evidence="1">
    <location>
        <begin position="214"/>
        <end position="231"/>
    </location>
</feature>
<proteinExistence type="predicted"/>
<dbReference type="InterPro" id="IPR014044">
    <property type="entry name" value="CAP_dom"/>
</dbReference>
<keyword evidence="2" id="KW-0732">Signal</keyword>
<accession>A0A152A9A8</accession>
<dbReference type="Gene3D" id="3.40.33.10">
    <property type="entry name" value="CAP"/>
    <property type="match status" value="1"/>
</dbReference>
<evidence type="ECO:0000256" key="1">
    <source>
        <dbReference type="SAM" id="MobiDB-lite"/>
    </source>
</evidence>
<evidence type="ECO:0000313" key="5">
    <source>
        <dbReference type="Proteomes" id="UP000076078"/>
    </source>
</evidence>
<feature type="compositionally biased region" description="Low complexity" evidence="1">
    <location>
        <begin position="301"/>
        <end position="313"/>
    </location>
</feature>
<evidence type="ECO:0000256" key="2">
    <source>
        <dbReference type="SAM" id="SignalP"/>
    </source>
</evidence>
<dbReference type="InterPro" id="IPR035940">
    <property type="entry name" value="CAP_sf"/>
</dbReference>
<dbReference type="CDD" id="cd05379">
    <property type="entry name" value="CAP_bacterial"/>
    <property type="match status" value="1"/>
</dbReference>
<gene>
    <name evidence="4" type="ORF">DLAC_00271</name>
</gene>
<keyword evidence="5" id="KW-1185">Reference proteome</keyword>
<dbReference type="PANTHER" id="PTHR31157">
    <property type="entry name" value="SCP DOMAIN-CONTAINING PROTEIN"/>
    <property type="match status" value="1"/>
</dbReference>
<feature type="compositionally biased region" description="Low complexity" evidence="1">
    <location>
        <begin position="238"/>
        <end position="276"/>
    </location>
</feature>
<dbReference type="Proteomes" id="UP000076078">
    <property type="component" value="Unassembled WGS sequence"/>
</dbReference>
<dbReference type="InParanoid" id="A0A152A9A8"/>
<feature type="signal peptide" evidence="2">
    <location>
        <begin position="1"/>
        <end position="22"/>
    </location>
</feature>
<sequence>MNLNKILGIIIVLGLSVQLSLSATFDANYQLSLVNAERAKVGLTPYAMDACLMKSAQRHSEYQASIKEMTHDSDLGGLFERMEAFGAYDLSYAAENVAMGYQTDDAVMNGWMNSAGHKANILSTANDNIGFGMAIDNSGTPYWTQEFDAGSCKSDSTPTVVPTVTPTPTVTVTPTVSPTPTATSTPTPTPTPTQTPTQTHTSTPTEAPTKKPTEAPTQTPTQTHTSTPTEAPTKKPTEGPTETPTHSTTPVETSSETPTNSESTNSENESGSVTSEETSESKETSEESGSKSETSTEEGSKGTTTGSTESTTGNPAPVDPVQTTPPPETDTTDSSSVKLVGSLSLVTLISLSYLL</sequence>
<reference evidence="4 5" key="1">
    <citation type="submission" date="2015-12" db="EMBL/GenBank/DDBJ databases">
        <title>Dictyostelia acquired genes for synthesis and detection of signals that induce cell-type specialization by lateral gene transfer from prokaryotes.</title>
        <authorList>
            <person name="Gloeckner G."/>
            <person name="Schaap P."/>
        </authorList>
    </citation>
    <scope>NUCLEOTIDE SEQUENCE [LARGE SCALE GENOMIC DNA]</scope>
    <source>
        <strain evidence="4 5">TK</strain>
    </source>
</reference>
<name>A0A152A9A8_TIELA</name>
<comment type="caution">
    <text evidence="4">The sequence shown here is derived from an EMBL/GenBank/DDBJ whole genome shotgun (WGS) entry which is preliminary data.</text>
</comment>
<dbReference type="OrthoDB" id="19802at2759"/>
<organism evidence="4 5">
    <name type="scientific">Tieghemostelium lacteum</name>
    <name type="common">Slime mold</name>
    <name type="synonym">Dictyostelium lacteum</name>
    <dbReference type="NCBI Taxonomy" id="361077"/>
    <lineage>
        <taxon>Eukaryota</taxon>
        <taxon>Amoebozoa</taxon>
        <taxon>Evosea</taxon>
        <taxon>Eumycetozoa</taxon>
        <taxon>Dictyostelia</taxon>
        <taxon>Dictyosteliales</taxon>
        <taxon>Raperosteliaceae</taxon>
        <taxon>Tieghemostelium</taxon>
    </lineage>
</organism>
<dbReference type="OMA" id="SIKEMTH"/>
<feature type="compositionally biased region" description="Basic and acidic residues" evidence="1">
    <location>
        <begin position="279"/>
        <end position="290"/>
    </location>
</feature>
<feature type="compositionally biased region" description="Low complexity" evidence="1">
    <location>
        <begin position="194"/>
        <end position="207"/>
    </location>
</feature>
<feature type="chain" id="PRO_5007593787" description="SCP domain-containing protein" evidence="2">
    <location>
        <begin position="23"/>
        <end position="355"/>
    </location>
</feature>
<dbReference type="Pfam" id="PF00188">
    <property type="entry name" value="CAP"/>
    <property type="match status" value="1"/>
</dbReference>
<dbReference type="SUPFAM" id="SSF55797">
    <property type="entry name" value="PR-1-like"/>
    <property type="match status" value="1"/>
</dbReference>
<feature type="domain" description="SCP" evidence="3">
    <location>
        <begin position="31"/>
        <end position="147"/>
    </location>
</feature>
<dbReference type="PANTHER" id="PTHR31157:SF1">
    <property type="entry name" value="SCP DOMAIN-CONTAINING PROTEIN"/>
    <property type="match status" value="1"/>
</dbReference>
<feature type="region of interest" description="Disordered" evidence="1">
    <location>
        <begin position="152"/>
        <end position="336"/>
    </location>
</feature>
<feature type="compositionally biased region" description="Low complexity" evidence="1">
    <location>
        <begin position="156"/>
        <end position="186"/>
    </location>
</feature>
<evidence type="ECO:0000259" key="3">
    <source>
        <dbReference type="Pfam" id="PF00188"/>
    </source>
</evidence>
<protein>
    <recommendedName>
        <fullName evidence="3">SCP domain-containing protein</fullName>
    </recommendedName>
</protein>